<keyword evidence="2" id="KW-1185">Reference proteome</keyword>
<dbReference type="GeneID" id="111241799"/>
<protein>
    <submittedName>
        <fullName evidence="3">Uncharacterized protein LOC111241799</fullName>
    </submittedName>
</protein>
<evidence type="ECO:0000256" key="1">
    <source>
        <dbReference type="SAM" id="MobiDB-lite"/>
    </source>
</evidence>
<evidence type="ECO:0000313" key="3">
    <source>
        <dbReference type="RefSeq" id="XP_022637406.1"/>
    </source>
</evidence>
<feature type="region of interest" description="Disordered" evidence="1">
    <location>
        <begin position="160"/>
        <end position="186"/>
    </location>
</feature>
<gene>
    <name evidence="3" type="primary">LOC111241799</name>
</gene>
<evidence type="ECO:0000313" key="2">
    <source>
        <dbReference type="Proteomes" id="UP000087766"/>
    </source>
</evidence>
<dbReference type="KEGG" id="vra:111241799"/>
<dbReference type="AlphaFoldDB" id="A0A3Q0F1R1"/>
<reference evidence="3" key="2">
    <citation type="submission" date="2025-08" db="UniProtKB">
        <authorList>
            <consortium name="RefSeq"/>
        </authorList>
    </citation>
    <scope>IDENTIFICATION</scope>
    <source>
        <tissue evidence="3">Leaf</tissue>
    </source>
</reference>
<accession>A0A3Q0F1R1</accession>
<reference evidence="2" key="1">
    <citation type="journal article" date="2014" name="Nat. Commun.">
        <title>Genome sequence of mungbean and insights into evolution within Vigna species.</title>
        <authorList>
            <person name="Kang Y.J."/>
            <person name="Kim S.K."/>
            <person name="Kim M.Y."/>
            <person name="Lestari P."/>
            <person name="Kim K.H."/>
            <person name="Ha B.K."/>
            <person name="Jun T.H."/>
            <person name="Hwang W.J."/>
            <person name="Lee T."/>
            <person name="Lee J."/>
            <person name="Shim S."/>
            <person name="Yoon M.Y."/>
            <person name="Jang Y.E."/>
            <person name="Han K.S."/>
            <person name="Taeprayoon P."/>
            <person name="Yoon N."/>
            <person name="Somta P."/>
            <person name="Tanya P."/>
            <person name="Kim K.S."/>
            <person name="Gwag J.G."/>
            <person name="Moon J.K."/>
            <person name="Lee Y.H."/>
            <person name="Park B.S."/>
            <person name="Bombarely A."/>
            <person name="Doyle J.J."/>
            <person name="Jackson S.A."/>
            <person name="Schafleitner R."/>
            <person name="Srinives P."/>
            <person name="Varshney R.K."/>
            <person name="Lee S.H."/>
        </authorList>
    </citation>
    <scope>NUCLEOTIDE SEQUENCE [LARGE SCALE GENOMIC DNA]</scope>
    <source>
        <strain evidence="2">cv. VC1973A</strain>
    </source>
</reference>
<dbReference type="RefSeq" id="XP_022637406.1">
    <property type="nucleotide sequence ID" value="XM_022781685.1"/>
</dbReference>
<proteinExistence type="predicted"/>
<feature type="region of interest" description="Disordered" evidence="1">
    <location>
        <begin position="87"/>
        <end position="113"/>
    </location>
</feature>
<organism evidence="2 3">
    <name type="scientific">Vigna radiata var. radiata</name>
    <name type="common">Mung bean</name>
    <name type="synonym">Phaseolus aureus</name>
    <dbReference type="NCBI Taxonomy" id="3916"/>
    <lineage>
        <taxon>Eukaryota</taxon>
        <taxon>Viridiplantae</taxon>
        <taxon>Streptophyta</taxon>
        <taxon>Embryophyta</taxon>
        <taxon>Tracheophyta</taxon>
        <taxon>Spermatophyta</taxon>
        <taxon>Magnoliopsida</taxon>
        <taxon>eudicotyledons</taxon>
        <taxon>Gunneridae</taxon>
        <taxon>Pentapetalae</taxon>
        <taxon>rosids</taxon>
        <taxon>fabids</taxon>
        <taxon>Fabales</taxon>
        <taxon>Fabaceae</taxon>
        <taxon>Papilionoideae</taxon>
        <taxon>50 kb inversion clade</taxon>
        <taxon>NPAAA clade</taxon>
        <taxon>indigoferoid/millettioid clade</taxon>
        <taxon>Phaseoleae</taxon>
        <taxon>Vigna</taxon>
    </lineage>
</organism>
<name>A0A3Q0F1R1_VIGRR</name>
<sequence length="214" mass="23536">MNRTIGDNIVKLVFEMGLVHVVDEIGGVRKDDKDVIEEEAAPKNYAEQRKKKLLKKQCRESLMRTAEDHKCLIEKLKREVNDLEQELEKEKAKRRSKKSTSDDGFQSAGCPEAATDDAFVSPVRFSAEEAGGMSNDGFQSAGCPQATTDVAFVSPVRLSAEEGGGMSNNEEGPLSPDAPGGMAEKQSQLRTYVRIGSRRRVKSKALRTPYTGNV</sequence>
<dbReference type="Proteomes" id="UP000087766">
    <property type="component" value="Chromosome 6"/>
</dbReference>